<organism evidence="2 3">
    <name type="scientific">Lysinibacillus odysseyi 34hs-1 = NBRC 100172</name>
    <dbReference type="NCBI Taxonomy" id="1220589"/>
    <lineage>
        <taxon>Bacteria</taxon>
        <taxon>Bacillati</taxon>
        <taxon>Bacillota</taxon>
        <taxon>Bacilli</taxon>
        <taxon>Bacillales</taxon>
        <taxon>Bacillaceae</taxon>
        <taxon>Lysinibacillus</taxon>
    </lineage>
</organism>
<keyword evidence="1" id="KW-0812">Transmembrane</keyword>
<keyword evidence="1" id="KW-1133">Transmembrane helix</keyword>
<evidence type="ECO:0000256" key="1">
    <source>
        <dbReference type="SAM" id="Phobius"/>
    </source>
</evidence>
<dbReference type="RefSeq" id="WP_036158756.1">
    <property type="nucleotide sequence ID" value="NZ_AVCX01000001.1"/>
</dbReference>
<dbReference type="AlphaFoldDB" id="A0A0A3IAU7"/>
<accession>A0A0A3IAU7</accession>
<protein>
    <submittedName>
        <fullName evidence="2">Uncharacterized protein</fullName>
    </submittedName>
</protein>
<evidence type="ECO:0000313" key="2">
    <source>
        <dbReference type="EMBL" id="KGR81819.1"/>
    </source>
</evidence>
<reference evidence="2 3" key="1">
    <citation type="submission" date="2014-02" db="EMBL/GenBank/DDBJ databases">
        <title>Draft genome sequence of Lysinibacillus odysseyi NBRC 100172.</title>
        <authorList>
            <person name="Zhang F."/>
            <person name="Wang G."/>
            <person name="Zhang L."/>
        </authorList>
    </citation>
    <scope>NUCLEOTIDE SEQUENCE [LARGE SCALE GENOMIC DNA]</scope>
    <source>
        <strain evidence="2 3">NBRC 100172</strain>
    </source>
</reference>
<dbReference type="EMBL" id="JPVP01000060">
    <property type="protein sequence ID" value="KGR81819.1"/>
    <property type="molecule type" value="Genomic_DNA"/>
</dbReference>
<feature type="transmembrane region" description="Helical" evidence="1">
    <location>
        <begin position="12"/>
        <end position="35"/>
    </location>
</feature>
<keyword evidence="3" id="KW-1185">Reference proteome</keyword>
<evidence type="ECO:0000313" key="3">
    <source>
        <dbReference type="Proteomes" id="UP000030437"/>
    </source>
</evidence>
<dbReference type="OrthoDB" id="2440524at2"/>
<gene>
    <name evidence="2" type="ORF">CD32_21060</name>
</gene>
<dbReference type="Proteomes" id="UP000030437">
    <property type="component" value="Unassembled WGS sequence"/>
</dbReference>
<keyword evidence="1" id="KW-0472">Membrane</keyword>
<comment type="caution">
    <text evidence="2">The sequence shown here is derived from an EMBL/GenBank/DDBJ whole genome shotgun (WGS) entry which is preliminary data.</text>
</comment>
<sequence length="66" mass="7890">MERFEVSFKNKAVRVWFYTVLPATLLAIALMLILPYEKNRYTSLGLTLVNILYFIWFVIYIRKKLG</sequence>
<feature type="transmembrane region" description="Helical" evidence="1">
    <location>
        <begin position="41"/>
        <end position="61"/>
    </location>
</feature>
<proteinExistence type="predicted"/>
<name>A0A0A3IAU7_9BACI</name>